<evidence type="ECO:0000259" key="6">
    <source>
        <dbReference type="Pfam" id="PF01479"/>
    </source>
</evidence>
<dbReference type="InterPro" id="IPR002942">
    <property type="entry name" value="S4_RNA-bd"/>
</dbReference>
<dbReference type="EMBL" id="AP019298">
    <property type="protein sequence ID" value="BBG97829.1"/>
    <property type="molecule type" value="Genomic_DNA"/>
</dbReference>
<dbReference type="CDD" id="cd00165">
    <property type="entry name" value="S4"/>
    <property type="match status" value="1"/>
</dbReference>
<dbReference type="InterPro" id="IPR006145">
    <property type="entry name" value="PsdUridine_synth_RsuA/RluA"/>
</dbReference>
<comment type="similarity">
    <text evidence="2">Belongs to the pseudouridine synthase RluA family.</text>
</comment>
<feature type="non-terminal residue" evidence="7">
    <location>
        <position position="1"/>
    </location>
</feature>
<proteinExistence type="inferred from homology"/>
<evidence type="ECO:0000256" key="2">
    <source>
        <dbReference type="ARBA" id="ARBA00010876"/>
    </source>
</evidence>
<gene>
    <name evidence="7" type="ORF">Prudu_007068</name>
</gene>
<name>A0A4Y1R163_PRUDU</name>
<accession>A0A4Y1R163</accession>
<evidence type="ECO:0000256" key="3">
    <source>
        <dbReference type="ARBA" id="ARBA00023235"/>
    </source>
</evidence>
<dbReference type="PANTHER" id="PTHR21600:SF88">
    <property type="entry name" value="RNA PSEUDOURIDINE SYNTHASE 5"/>
    <property type="match status" value="1"/>
</dbReference>
<dbReference type="InterPro" id="IPR050188">
    <property type="entry name" value="RluA_PseudoU_synthase"/>
</dbReference>
<organism evidence="7">
    <name type="scientific">Prunus dulcis</name>
    <name type="common">Almond</name>
    <name type="synonym">Amygdalus dulcis</name>
    <dbReference type="NCBI Taxonomy" id="3755"/>
    <lineage>
        <taxon>Eukaryota</taxon>
        <taxon>Viridiplantae</taxon>
        <taxon>Streptophyta</taxon>
        <taxon>Embryophyta</taxon>
        <taxon>Tracheophyta</taxon>
        <taxon>Spermatophyta</taxon>
        <taxon>Magnoliopsida</taxon>
        <taxon>eudicotyledons</taxon>
        <taxon>Gunneridae</taxon>
        <taxon>Pentapetalae</taxon>
        <taxon>rosids</taxon>
        <taxon>fabids</taxon>
        <taxon>Rosales</taxon>
        <taxon>Rosaceae</taxon>
        <taxon>Amygdaloideae</taxon>
        <taxon>Amygdaleae</taxon>
        <taxon>Prunus</taxon>
    </lineage>
</organism>
<evidence type="ECO:0000256" key="1">
    <source>
        <dbReference type="ARBA" id="ARBA00000073"/>
    </source>
</evidence>
<dbReference type="InterPro" id="IPR020103">
    <property type="entry name" value="PsdUridine_synth_cat_dom_sf"/>
</dbReference>
<dbReference type="Gene3D" id="3.30.2350.10">
    <property type="entry name" value="Pseudouridine synthase"/>
    <property type="match status" value="1"/>
</dbReference>
<feature type="domain" description="Pseudouridine synthase RsuA/RluA-like" evidence="5">
    <location>
        <begin position="148"/>
        <end position="325"/>
    </location>
</feature>
<evidence type="ECO:0000256" key="4">
    <source>
        <dbReference type="PROSITE-ProRule" id="PRU00182"/>
    </source>
</evidence>
<dbReference type="InterPro" id="IPR006224">
    <property type="entry name" value="PsdUridine_synth_RluA-like_CS"/>
</dbReference>
<evidence type="ECO:0000313" key="7">
    <source>
        <dbReference type="EMBL" id="BBG97829.1"/>
    </source>
</evidence>
<dbReference type="Pfam" id="PF00849">
    <property type="entry name" value="PseudoU_synth_2"/>
    <property type="match status" value="1"/>
</dbReference>
<dbReference type="SUPFAM" id="SSF55120">
    <property type="entry name" value="Pseudouridine synthase"/>
    <property type="match status" value="1"/>
</dbReference>
<dbReference type="CDD" id="cd02869">
    <property type="entry name" value="PseudoU_synth_RluA_like"/>
    <property type="match status" value="1"/>
</dbReference>
<dbReference type="PANTHER" id="PTHR21600">
    <property type="entry name" value="MITOCHONDRIAL RNA PSEUDOURIDINE SYNTHASE"/>
    <property type="match status" value="1"/>
</dbReference>
<dbReference type="AlphaFoldDB" id="A0A4Y1R163"/>
<reference evidence="7" key="1">
    <citation type="journal article" date="2019" name="Science">
        <title>Mutation of a bHLH transcription factor allowed almond domestication.</title>
        <authorList>
            <person name="Sanchez-Perez R."/>
            <person name="Pavan S."/>
            <person name="Mazzeo R."/>
            <person name="Moldovan C."/>
            <person name="Aiese Cigliano R."/>
            <person name="Del Cueto J."/>
            <person name="Ricciardi F."/>
            <person name="Lotti C."/>
            <person name="Ricciardi L."/>
            <person name="Dicenta F."/>
            <person name="Lopez-Marques R.L."/>
            <person name="Lindberg Moller B."/>
        </authorList>
    </citation>
    <scope>NUCLEOTIDE SEQUENCE</scope>
</reference>
<dbReference type="GO" id="GO:0009982">
    <property type="term" value="F:pseudouridine synthase activity"/>
    <property type="evidence" value="ECO:0007669"/>
    <property type="project" value="InterPro"/>
</dbReference>
<dbReference type="PROSITE" id="PS50889">
    <property type="entry name" value="S4"/>
    <property type="match status" value="1"/>
</dbReference>
<keyword evidence="3" id="KW-0413">Isomerase</keyword>
<keyword evidence="4" id="KW-0694">RNA-binding</keyword>
<dbReference type="GO" id="GO:0000455">
    <property type="term" value="P:enzyme-directed rRNA pseudouridine synthesis"/>
    <property type="evidence" value="ECO:0007669"/>
    <property type="project" value="TreeGrafter"/>
</dbReference>
<protein>
    <submittedName>
        <fullName evidence="7">Pseudouridine synthase family protein</fullName>
    </submittedName>
</protein>
<sequence>RLKEYPQNSNCTLATVGQQTFGEVSSVAGRKPTRERRRAVGSSHSSLKLFANTSASDIRIALARSQPRLALQRQLTLIEFYSSKYKNSAPLQGWLQRIRNGQITVDGEVVRDPSTILRVGSELVYHRLPWREPDAPHLLEVLFEDDDMIALNKPSGLQVLPGGLFQQRTVLTQLLCWATNKISPLLCQEPHPVPVHRLGRGTSGILLCAKTKHAKTQLAAYFADGTSNIGDNSNTSMEAHAVRKISKIYRALVTGILCEDKVIVKQPIGVVRYPGVAKGLYVASPTGKPALSKVEVLEREIHKNQTLVQVEIQSGRPHQIRIHLSYIGHPLLGDPLYVLGGQPKCLDSDFVDESFADDGGFLRPTKPVPGDCGYNLHAHQVILSHPSSNEVIKVTAPLPAILRTRQETEELVSTTTNIKNAADGECSFNMFP</sequence>
<feature type="domain" description="RNA-binding S4" evidence="6">
    <location>
        <begin position="96"/>
        <end position="122"/>
    </location>
</feature>
<dbReference type="Pfam" id="PF01479">
    <property type="entry name" value="S4"/>
    <property type="match status" value="1"/>
</dbReference>
<dbReference type="GO" id="GO:0003723">
    <property type="term" value="F:RNA binding"/>
    <property type="evidence" value="ECO:0007669"/>
    <property type="project" value="UniProtKB-KW"/>
</dbReference>
<comment type="catalytic activity">
    <reaction evidence="1">
        <text>a uridine in RNA = a pseudouridine in RNA</text>
        <dbReference type="Rhea" id="RHEA:48348"/>
        <dbReference type="Rhea" id="RHEA-COMP:12068"/>
        <dbReference type="Rhea" id="RHEA-COMP:12069"/>
        <dbReference type="ChEBI" id="CHEBI:65314"/>
        <dbReference type="ChEBI" id="CHEBI:65315"/>
    </reaction>
</comment>
<dbReference type="PROSITE" id="PS01129">
    <property type="entry name" value="PSI_RLU"/>
    <property type="match status" value="1"/>
</dbReference>
<evidence type="ECO:0000259" key="5">
    <source>
        <dbReference type="Pfam" id="PF00849"/>
    </source>
</evidence>